<accession>A0A0C1Q3N2</accession>
<dbReference type="InterPro" id="IPR036873">
    <property type="entry name" value="Rhodanese-like_dom_sf"/>
</dbReference>
<evidence type="ECO:0000313" key="5">
    <source>
        <dbReference type="Proteomes" id="UP000031327"/>
    </source>
</evidence>
<dbReference type="PANTHER" id="PTHR11364">
    <property type="entry name" value="THIOSULFATE SULFERTANSFERASE"/>
    <property type="match status" value="1"/>
</dbReference>
<dbReference type="CDD" id="cd01448">
    <property type="entry name" value="TST_Repeat_1"/>
    <property type="match status" value="1"/>
</dbReference>
<sequence>MAKNLKSSQWVYENLQELIILDAGIIKPGQQGTYQPKAIIPGALRFDISHTFSDHESAFPNMMCSSNVFQAEVRQLGINHSDTIVVYDDKGLFSAARAWWMFKSMGFDQVFVLDGGLKYWQSCDFETVTEYACAQALGDFTADPQPHYFIDKHSVLSGIDCPDTLLFDARGAARFAGQGVEPRLGMRQGHIPNSVNLPYSSLLTEQGLLRPIVEIAQQLKTLGAMSYDATLQFSCGSGITACILALVATECGYKKLQVYDGSWSEWGGLEDLPITTSR</sequence>
<comment type="caution">
    <text evidence="4">The sequence shown here is derived from an EMBL/GenBank/DDBJ whole genome shotgun (WGS) entry which is preliminary data.</text>
</comment>
<dbReference type="InterPro" id="IPR001763">
    <property type="entry name" value="Rhodanese-like_dom"/>
</dbReference>
<dbReference type="AlphaFoldDB" id="A0A0C1Q3N2"/>
<evidence type="ECO:0000259" key="3">
    <source>
        <dbReference type="PROSITE" id="PS50206"/>
    </source>
</evidence>
<dbReference type="PROSITE" id="PS50206">
    <property type="entry name" value="RHODANESE_3"/>
    <property type="match status" value="2"/>
</dbReference>
<feature type="domain" description="Rhodanese" evidence="3">
    <location>
        <begin position="160"/>
        <end position="275"/>
    </location>
</feature>
<organism evidence="4 5">
    <name type="scientific">Pseudoalteromonas luteoviolacea</name>
    <dbReference type="NCBI Taxonomy" id="43657"/>
    <lineage>
        <taxon>Bacteria</taxon>
        <taxon>Pseudomonadati</taxon>
        <taxon>Pseudomonadota</taxon>
        <taxon>Gammaproteobacteria</taxon>
        <taxon>Alteromonadales</taxon>
        <taxon>Pseudoalteromonadaceae</taxon>
        <taxon>Pseudoalteromonas</taxon>
    </lineage>
</organism>
<dbReference type="SMART" id="SM00450">
    <property type="entry name" value="RHOD"/>
    <property type="match status" value="2"/>
</dbReference>
<evidence type="ECO:0000256" key="2">
    <source>
        <dbReference type="ARBA" id="ARBA00022737"/>
    </source>
</evidence>
<keyword evidence="1 4" id="KW-0808">Transferase</keyword>
<keyword evidence="4" id="KW-0670">Pyruvate</keyword>
<dbReference type="InterPro" id="IPR045078">
    <property type="entry name" value="TST/MPST-like"/>
</dbReference>
<dbReference type="Gene3D" id="3.40.250.10">
    <property type="entry name" value="Rhodanese-like domain"/>
    <property type="match status" value="2"/>
</dbReference>
<protein>
    <submittedName>
        <fullName evidence="4">3-mercaptopyruvate sulfurtransferase</fullName>
    </submittedName>
</protein>
<dbReference type="CDD" id="cd01449">
    <property type="entry name" value="TST_Repeat_2"/>
    <property type="match status" value="1"/>
</dbReference>
<dbReference type="RefSeq" id="WP_039612100.1">
    <property type="nucleotide sequence ID" value="NZ_JWIC01000010.1"/>
</dbReference>
<feature type="domain" description="Rhodanese" evidence="3">
    <location>
        <begin position="14"/>
        <end position="129"/>
    </location>
</feature>
<proteinExistence type="predicted"/>
<dbReference type="PANTHER" id="PTHR11364:SF27">
    <property type="entry name" value="SULFURTRANSFERASE"/>
    <property type="match status" value="1"/>
</dbReference>
<dbReference type="EMBL" id="JWIC01000010">
    <property type="protein sequence ID" value="KID55211.1"/>
    <property type="molecule type" value="Genomic_DNA"/>
</dbReference>
<name>A0A0C1Q3N2_9GAMM</name>
<keyword evidence="2" id="KW-0677">Repeat</keyword>
<dbReference type="OrthoDB" id="9781034at2"/>
<evidence type="ECO:0000313" key="4">
    <source>
        <dbReference type="EMBL" id="KID55211.1"/>
    </source>
</evidence>
<reference evidence="4 5" key="1">
    <citation type="submission" date="2014-12" db="EMBL/GenBank/DDBJ databases">
        <title>Draft Genome Sequence of Pseudoalteromonas luteoviolacea HI1.</title>
        <authorList>
            <person name="Asahina A.Y."/>
            <person name="Hadfield M.G."/>
        </authorList>
    </citation>
    <scope>NUCLEOTIDE SEQUENCE [LARGE SCALE GENOMIC DNA]</scope>
    <source>
        <strain evidence="4 5">HI1</strain>
    </source>
</reference>
<dbReference type="GO" id="GO:0004792">
    <property type="term" value="F:thiosulfate-cyanide sulfurtransferase activity"/>
    <property type="evidence" value="ECO:0007669"/>
    <property type="project" value="TreeGrafter"/>
</dbReference>
<gene>
    <name evidence="4" type="ORF">JF50_25830</name>
</gene>
<evidence type="ECO:0000256" key="1">
    <source>
        <dbReference type="ARBA" id="ARBA00022679"/>
    </source>
</evidence>
<dbReference type="Proteomes" id="UP000031327">
    <property type="component" value="Unassembled WGS sequence"/>
</dbReference>
<dbReference type="Pfam" id="PF00581">
    <property type="entry name" value="Rhodanese"/>
    <property type="match status" value="2"/>
</dbReference>
<dbReference type="SUPFAM" id="SSF52821">
    <property type="entry name" value="Rhodanese/Cell cycle control phosphatase"/>
    <property type="match status" value="2"/>
</dbReference>